<keyword evidence="5" id="KW-1185">Reference proteome</keyword>
<feature type="transmembrane region" description="Helical" evidence="2">
    <location>
        <begin position="493"/>
        <end position="512"/>
    </location>
</feature>
<evidence type="ECO:0000256" key="2">
    <source>
        <dbReference type="SAM" id="Phobius"/>
    </source>
</evidence>
<accession>A0A078APE4</accession>
<dbReference type="Proteomes" id="UP000039865">
    <property type="component" value="Unassembled WGS sequence"/>
</dbReference>
<gene>
    <name evidence="4" type="primary">Contig1035.g1127</name>
    <name evidence="4" type="ORF">STYLEM_12229</name>
</gene>
<organism evidence="4 5">
    <name type="scientific">Stylonychia lemnae</name>
    <name type="common">Ciliate</name>
    <dbReference type="NCBI Taxonomy" id="5949"/>
    <lineage>
        <taxon>Eukaryota</taxon>
        <taxon>Sar</taxon>
        <taxon>Alveolata</taxon>
        <taxon>Ciliophora</taxon>
        <taxon>Intramacronucleata</taxon>
        <taxon>Spirotrichea</taxon>
        <taxon>Stichotrichia</taxon>
        <taxon>Sporadotrichida</taxon>
        <taxon>Oxytrichidae</taxon>
        <taxon>Stylonychinae</taxon>
        <taxon>Stylonychia</taxon>
    </lineage>
</organism>
<dbReference type="OrthoDB" id="295927at2759"/>
<keyword evidence="2" id="KW-1133">Transmembrane helix</keyword>
<feature type="transmembrane region" description="Helical" evidence="2">
    <location>
        <begin position="453"/>
        <end position="473"/>
    </location>
</feature>
<dbReference type="Pfam" id="PF13639">
    <property type="entry name" value="zf-RING_2"/>
    <property type="match status" value="1"/>
</dbReference>
<dbReference type="Gene3D" id="3.30.40.10">
    <property type="entry name" value="Zinc/RING finger domain, C3HC4 (zinc finger)"/>
    <property type="match status" value="2"/>
</dbReference>
<evidence type="ECO:0000256" key="1">
    <source>
        <dbReference type="PROSITE-ProRule" id="PRU00175"/>
    </source>
</evidence>
<keyword evidence="1" id="KW-0863">Zinc-finger</keyword>
<sequence>MAENYMISDSRIVNMEEIQDIKDYILCGICYQVVTEEREPVECNKCHNQLFCSQCISGWAKTNQSCPYCHAGSAQYVDISPLLLNMIKGIKYFCQFQSKGCGETHSMKTLMKHEFQCSYGLEDTNNQDKLTECAFCRQALPSNQDYFDENQAFLQQQFNSNEEHFCVEVEKSWCHRHREIGMRYDESRIANLGEFQRYFELFKCNLCHQLLRNPQACKTCKINYCKHCISNQLILRNACPSCYQPNPSYSKIPRNLFHLLSRFKIYCKNKGEGCNEILLYESVEKHENTCRQCLLCKVKCLKCEQVIQIEDQPSHQCHIKLNQVQDAIYDAPVLDGLENSSLNSIEDNDHYHQEHGDFRQRMSYCKRMKKDTQQYVSQCPFILTMIIMLIDFAVQNALLTFYILYYIFEDFINEPTRRAQLAFTIIYFIVTFIPFYFSVFTPTKEIQVLSQKLGLMIGCLLSAHFLFFIFGPFVSGFRDLNYRLRESMIESTICRNIAQIFIQVTFITILAINEVDTAIKGLTIGLSSFLILWNVVVCITINFKQ</sequence>
<evidence type="ECO:0000313" key="4">
    <source>
        <dbReference type="EMBL" id="CDW83187.1"/>
    </source>
</evidence>
<keyword evidence="1" id="KW-0479">Metal-binding</keyword>
<feature type="domain" description="RING-type" evidence="3">
    <location>
        <begin position="27"/>
        <end position="70"/>
    </location>
</feature>
<feature type="transmembrane region" description="Helical" evidence="2">
    <location>
        <begin position="420"/>
        <end position="441"/>
    </location>
</feature>
<dbReference type="PROSITE" id="PS50089">
    <property type="entry name" value="ZF_RING_2"/>
    <property type="match status" value="2"/>
</dbReference>
<keyword evidence="2" id="KW-0472">Membrane</keyword>
<dbReference type="InParanoid" id="A0A078APE4"/>
<dbReference type="AlphaFoldDB" id="A0A078APE4"/>
<dbReference type="SUPFAM" id="SSF57850">
    <property type="entry name" value="RING/U-box"/>
    <property type="match status" value="2"/>
</dbReference>
<feature type="domain" description="RING-type" evidence="3">
    <location>
        <begin position="204"/>
        <end position="242"/>
    </location>
</feature>
<dbReference type="GO" id="GO:0008270">
    <property type="term" value="F:zinc ion binding"/>
    <property type="evidence" value="ECO:0007669"/>
    <property type="project" value="UniProtKB-KW"/>
</dbReference>
<dbReference type="SMART" id="SM00184">
    <property type="entry name" value="RING"/>
    <property type="match status" value="2"/>
</dbReference>
<keyword evidence="2" id="KW-0812">Transmembrane</keyword>
<evidence type="ECO:0000259" key="3">
    <source>
        <dbReference type="PROSITE" id="PS50089"/>
    </source>
</evidence>
<keyword evidence="1" id="KW-0862">Zinc</keyword>
<dbReference type="InterPro" id="IPR001841">
    <property type="entry name" value="Znf_RING"/>
</dbReference>
<proteinExistence type="predicted"/>
<feature type="transmembrane region" description="Helical" evidence="2">
    <location>
        <begin position="381"/>
        <end position="408"/>
    </location>
</feature>
<evidence type="ECO:0000313" key="5">
    <source>
        <dbReference type="Proteomes" id="UP000039865"/>
    </source>
</evidence>
<dbReference type="EMBL" id="CCKQ01011620">
    <property type="protein sequence ID" value="CDW83187.1"/>
    <property type="molecule type" value="Genomic_DNA"/>
</dbReference>
<name>A0A078APE4_STYLE</name>
<feature type="transmembrane region" description="Helical" evidence="2">
    <location>
        <begin position="524"/>
        <end position="543"/>
    </location>
</feature>
<protein>
    <submittedName>
        <fullName evidence="4">Traf-type zinc finger family protein</fullName>
    </submittedName>
</protein>
<reference evidence="4 5" key="1">
    <citation type="submission" date="2014-06" db="EMBL/GenBank/DDBJ databases">
        <authorList>
            <person name="Swart Estienne"/>
        </authorList>
    </citation>
    <scope>NUCLEOTIDE SEQUENCE [LARGE SCALE GENOMIC DNA]</scope>
    <source>
        <strain evidence="4 5">130c</strain>
    </source>
</reference>
<dbReference type="InterPro" id="IPR013083">
    <property type="entry name" value="Znf_RING/FYVE/PHD"/>
</dbReference>